<feature type="domain" description="Galanin" evidence="7">
    <location>
        <begin position="40"/>
        <end position="52"/>
    </location>
</feature>
<dbReference type="GO" id="GO:0031763">
    <property type="term" value="F:galanin receptor binding"/>
    <property type="evidence" value="ECO:0007669"/>
    <property type="project" value="TreeGrafter"/>
</dbReference>
<dbReference type="GO" id="GO:0005615">
    <property type="term" value="C:extracellular space"/>
    <property type="evidence" value="ECO:0007669"/>
    <property type="project" value="TreeGrafter"/>
</dbReference>
<organism evidence="8 9">
    <name type="scientific">Notechis scutatus</name>
    <name type="common">mainland tiger snake</name>
    <dbReference type="NCBI Taxonomy" id="8663"/>
    <lineage>
        <taxon>Eukaryota</taxon>
        <taxon>Metazoa</taxon>
        <taxon>Chordata</taxon>
        <taxon>Craniata</taxon>
        <taxon>Vertebrata</taxon>
        <taxon>Euteleostomi</taxon>
        <taxon>Lepidosauria</taxon>
        <taxon>Squamata</taxon>
        <taxon>Bifurcata</taxon>
        <taxon>Unidentata</taxon>
        <taxon>Episquamata</taxon>
        <taxon>Toxicofera</taxon>
        <taxon>Serpentes</taxon>
        <taxon>Colubroidea</taxon>
        <taxon>Elapidae</taxon>
        <taxon>Hydrophiinae</taxon>
        <taxon>Notechis</taxon>
    </lineage>
</organism>
<reference evidence="9" key="1">
    <citation type="submission" date="2025-08" db="UniProtKB">
        <authorList>
            <consortium name="RefSeq"/>
        </authorList>
    </citation>
    <scope>IDENTIFICATION</scope>
</reference>
<dbReference type="Pfam" id="PF01296">
    <property type="entry name" value="Galanin"/>
    <property type="match status" value="1"/>
</dbReference>
<evidence type="ECO:0000259" key="7">
    <source>
        <dbReference type="PROSITE" id="PS00861"/>
    </source>
</evidence>
<keyword evidence="5" id="KW-0527">Neuropeptide</keyword>
<dbReference type="RefSeq" id="XP_026533185.1">
    <property type="nucleotide sequence ID" value="XM_026677400.1"/>
</dbReference>
<evidence type="ECO:0000256" key="3">
    <source>
        <dbReference type="ARBA" id="ARBA00022525"/>
    </source>
</evidence>
<dbReference type="Proteomes" id="UP000504612">
    <property type="component" value="Unplaced"/>
</dbReference>
<sequence>MIVKPKKMRTSWYVLCFSLLFCSLLGDCIGVAFVPKDKRGWTLNSAGYLLGPPLLPSQSPLPKADAHQTLPDKGAVAGKRDAEEDLYSLGQDFIAPVLQPSGFGILQTLMDFFSSLNFQDQRVIGRLPLPVSEESMQQ</sequence>
<dbReference type="KEGG" id="nss:113418497"/>
<dbReference type="GO" id="GO:0005184">
    <property type="term" value="F:neuropeptide hormone activity"/>
    <property type="evidence" value="ECO:0007669"/>
    <property type="project" value="TreeGrafter"/>
</dbReference>
<evidence type="ECO:0000256" key="1">
    <source>
        <dbReference type="ARBA" id="ARBA00004613"/>
    </source>
</evidence>
<keyword evidence="4" id="KW-0372">Hormone</keyword>
<dbReference type="PROSITE" id="PS00861">
    <property type="entry name" value="GALANIN"/>
    <property type="match status" value="1"/>
</dbReference>
<name>A0A6J1US53_9SAUR</name>
<feature type="chain" id="PRO_5027037835" evidence="6">
    <location>
        <begin position="31"/>
        <end position="138"/>
    </location>
</feature>
<dbReference type="AlphaFoldDB" id="A0A6J1US53"/>
<dbReference type="InterPro" id="IPR008175">
    <property type="entry name" value="Galanin_pre"/>
</dbReference>
<keyword evidence="6" id="KW-0732">Signal</keyword>
<evidence type="ECO:0000256" key="2">
    <source>
        <dbReference type="ARBA" id="ARBA00006871"/>
    </source>
</evidence>
<comment type="similarity">
    <text evidence="2">Belongs to the galanin family.</text>
</comment>
<evidence type="ECO:0000256" key="5">
    <source>
        <dbReference type="ARBA" id="ARBA00023320"/>
    </source>
</evidence>
<evidence type="ECO:0000313" key="9">
    <source>
        <dbReference type="RefSeq" id="XP_026533185.1"/>
    </source>
</evidence>
<dbReference type="SMART" id="SM00071">
    <property type="entry name" value="Galanin"/>
    <property type="match status" value="1"/>
</dbReference>
<dbReference type="InterPro" id="IPR008174">
    <property type="entry name" value="Galanin"/>
</dbReference>
<dbReference type="GO" id="GO:0030141">
    <property type="term" value="C:secretory granule"/>
    <property type="evidence" value="ECO:0007669"/>
    <property type="project" value="TreeGrafter"/>
</dbReference>
<comment type="subcellular location">
    <subcellularLocation>
        <location evidence="1">Secreted</location>
    </subcellularLocation>
</comment>
<proteinExistence type="inferred from homology"/>
<gene>
    <name evidence="9" type="primary">LOC113418497</name>
</gene>
<evidence type="ECO:0000256" key="4">
    <source>
        <dbReference type="ARBA" id="ARBA00022702"/>
    </source>
</evidence>
<dbReference type="PANTHER" id="PTHR16839">
    <property type="entry name" value="GALANIN"/>
    <property type="match status" value="1"/>
</dbReference>
<evidence type="ECO:0000313" key="8">
    <source>
        <dbReference type="Proteomes" id="UP000504612"/>
    </source>
</evidence>
<dbReference type="PANTHER" id="PTHR16839:SF1">
    <property type="entry name" value="GALANIN PEPTIDES"/>
    <property type="match status" value="1"/>
</dbReference>
<accession>A0A6J1US53</accession>
<feature type="signal peptide" evidence="6">
    <location>
        <begin position="1"/>
        <end position="30"/>
    </location>
</feature>
<evidence type="ECO:0000256" key="6">
    <source>
        <dbReference type="SAM" id="SignalP"/>
    </source>
</evidence>
<protein>
    <submittedName>
        <fullName evidence="9">Galanin peptides-like</fullName>
    </submittedName>
</protein>
<keyword evidence="8" id="KW-1185">Reference proteome</keyword>
<dbReference type="GeneID" id="113418497"/>
<dbReference type="GO" id="GO:0007218">
    <property type="term" value="P:neuropeptide signaling pathway"/>
    <property type="evidence" value="ECO:0007669"/>
    <property type="project" value="UniProtKB-KW"/>
</dbReference>
<keyword evidence="3" id="KW-0964">Secreted</keyword>